<organism evidence="4 5">
    <name type="scientific">Panagrellus redivivus</name>
    <name type="common">Microworm</name>
    <dbReference type="NCBI Taxonomy" id="6233"/>
    <lineage>
        <taxon>Eukaryota</taxon>
        <taxon>Metazoa</taxon>
        <taxon>Ecdysozoa</taxon>
        <taxon>Nematoda</taxon>
        <taxon>Chromadorea</taxon>
        <taxon>Rhabditida</taxon>
        <taxon>Tylenchina</taxon>
        <taxon>Panagrolaimomorpha</taxon>
        <taxon>Panagrolaimoidea</taxon>
        <taxon>Panagrolaimidae</taxon>
        <taxon>Panagrellus</taxon>
    </lineage>
</organism>
<dbReference type="Pfam" id="PF01722">
    <property type="entry name" value="BolA"/>
    <property type="match status" value="1"/>
</dbReference>
<dbReference type="AlphaFoldDB" id="A0A7E4VA06"/>
<protein>
    <submittedName>
        <fullName evidence="5">BolA family transcriptional regulator</fullName>
    </submittedName>
</protein>
<reference evidence="4" key="1">
    <citation type="journal article" date="2013" name="Genetics">
        <title>The draft genome and transcriptome of Panagrellus redivivus are shaped by the harsh demands of a free-living lifestyle.</title>
        <authorList>
            <person name="Srinivasan J."/>
            <person name="Dillman A.R."/>
            <person name="Macchietto M.G."/>
            <person name="Heikkinen L."/>
            <person name="Lakso M."/>
            <person name="Fracchia K.M."/>
            <person name="Antoshechkin I."/>
            <person name="Mortazavi A."/>
            <person name="Wong G."/>
            <person name="Sternberg P.W."/>
        </authorList>
    </citation>
    <scope>NUCLEOTIDE SEQUENCE [LARGE SCALE GENOMIC DNA]</scope>
    <source>
        <strain evidence="4">MT8872</strain>
    </source>
</reference>
<dbReference type="Gene3D" id="3.30.300.90">
    <property type="entry name" value="BolA-like"/>
    <property type="match status" value="1"/>
</dbReference>
<dbReference type="InterPro" id="IPR050961">
    <property type="entry name" value="BolA/IbaG_stress_morph_reg"/>
</dbReference>
<comment type="similarity">
    <text evidence="1 2">Belongs to the BolA/IbaG family.</text>
</comment>
<evidence type="ECO:0000313" key="5">
    <source>
        <dbReference type="WBParaSite" id="Pan_g18016.t1"/>
    </source>
</evidence>
<dbReference type="PANTHER" id="PTHR46229">
    <property type="entry name" value="BOLA TRANSCRIPTION REGULATOR"/>
    <property type="match status" value="1"/>
</dbReference>
<dbReference type="PIRSF" id="PIRSF003113">
    <property type="entry name" value="BolA"/>
    <property type="match status" value="1"/>
</dbReference>
<evidence type="ECO:0000256" key="2">
    <source>
        <dbReference type="RuleBase" id="RU003860"/>
    </source>
</evidence>
<dbReference type="InterPro" id="IPR036065">
    <property type="entry name" value="BolA-like_sf"/>
</dbReference>
<dbReference type="WBParaSite" id="Pan_g18016.t1">
    <property type="protein sequence ID" value="Pan_g18016.t1"/>
    <property type="gene ID" value="Pan_g18016"/>
</dbReference>
<keyword evidence="4" id="KW-1185">Reference proteome</keyword>
<proteinExistence type="inferred from homology"/>
<evidence type="ECO:0000313" key="4">
    <source>
        <dbReference type="Proteomes" id="UP000492821"/>
    </source>
</evidence>
<accession>A0A7E4VA06</accession>
<dbReference type="InterPro" id="IPR002634">
    <property type="entry name" value="BolA"/>
</dbReference>
<evidence type="ECO:0000256" key="3">
    <source>
        <dbReference type="SAM" id="MobiDB-lite"/>
    </source>
</evidence>
<sequence length="103" mass="11058">MGSKTEALRILLAEHFNPKQLEVTCESAGHNVPKGSEMHFFVGIVADQFEGMSTINRHRTVSKLVYAEIPGVHALRIHAKAPSEASDLSDAPPAPKCAGGSKH</sequence>
<name>A0A7E4VA06_PANRE</name>
<reference evidence="5" key="2">
    <citation type="submission" date="2020-10" db="UniProtKB">
        <authorList>
            <consortium name="WormBaseParasite"/>
        </authorList>
    </citation>
    <scope>IDENTIFICATION</scope>
</reference>
<dbReference type="Proteomes" id="UP000492821">
    <property type="component" value="Unassembled WGS sequence"/>
</dbReference>
<evidence type="ECO:0000256" key="1">
    <source>
        <dbReference type="ARBA" id="ARBA00005578"/>
    </source>
</evidence>
<dbReference type="PANTHER" id="PTHR46229:SF2">
    <property type="entry name" value="BOLA-LIKE PROTEIN 1"/>
    <property type="match status" value="1"/>
</dbReference>
<dbReference type="GO" id="GO:0005739">
    <property type="term" value="C:mitochondrion"/>
    <property type="evidence" value="ECO:0007669"/>
    <property type="project" value="TreeGrafter"/>
</dbReference>
<feature type="region of interest" description="Disordered" evidence="3">
    <location>
        <begin position="81"/>
        <end position="103"/>
    </location>
</feature>
<dbReference type="SUPFAM" id="SSF82657">
    <property type="entry name" value="BolA-like"/>
    <property type="match status" value="1"/>
</dbReference>